<dbReference type="Proteomes" id="UP000054485">
    <property type="component" value="Unassembled WGS sequence"/>
</dbReference>
<dbReference type="AlphaFoldDB" id="A0A0D0B530"/>
<protein>
    <submittedName>
        <fullName evidence="1">Uncharacterized protein</fullName>
    </submittedName>
</protein>
<dbReference type="InParanoid" id="A0A0D0B530"/>
<evidence type="ECO:0000313" key="1">
    <source>
        <dbReference type="EMBL" id="KIK41602.1"/>
    </source>
</evidence>
<keyword evidence="2" id="KW-1185">Reference proteome</keyword>
<dbReference type="EMBL" id="KN835264">
    <property type="protein sequence ID" value="KIK41602.1"/>
    <property type="molecule type" value="Genomic_DNA"/>
</dbReference>
<gene>
    <name evidence="1" type="ORF">CY34DRAFT_199290</name>
</gene>
<accession>A0A0D0B530</accession>
<evidence type="ECO:0000313" key="2">
    <source>
        <dbReference type="Proteomes" id="UP000054485"/>
    </source>
</evidence>
<dbReference type="HOGENOM" id="CLU_2063005_0_0_1"/>
<organism evidence="1 2">
    <name type="scientific">Suillus luteus UH-Slu-Lm8-n1</name>
    <dbReference type="NCBI Taxonomy" id="930992"/>
    <lineage>
        <taxon>Eukaryota</taxon>
        <taxon>Fungi</taxon>
        <taxon>Dikarya</taxon>
        <taxon>Basidiomycota</taxon>
        <taxon>Agaricomycotina</taxon>
        <taxon>Agaricomycetes</taxon>
        <taxon>Agaricomycetidae</taxon>
        <taxon>Boletales</taxon>
        <taxon>Suillineae</taxon>
        <taxon>Suillaceae</taxon>
        <taxon>Suillus</taxon>
    </lineage>
</organism>
<reference evidence="1 2" key="1">
    <citation type="submission" date="2014-04" db="EMBL/GenBank/DDBJ databases">
        <authorList>
            <consortium name="DOE Joint Genome Institute"/>
            <person name="Kuo A."/>
            <person name="Ruytinx J."/>
            <person name="Rineau F."/>
            <person name="Colpaert J."/>
            <person name="Kohler A."/>
            <person name="Nagy L.G."/>
            <person name="Floudas D."/>
            <person name="Copeland A."/>
            <person name="Barry K.W."/>
            <person name="Cichocki N."/>
            <person name="Veneault-Fourrey C."/>
            <person name="LaButti K."/>
            <person name="Lindquist E.A."/>
            <person name="Lipzen A."/>
            <person name="Lundell T."/>
            <person name="Morin E."/>
            <person name="Murat C."/>
            <person name="Sun H."/>
            <person name="Tunlid A."/>
            <person name="Henrissat B."/>
            <person name="Grigoriev I.V."/>
            <person name="Hibbett D.S."/>
            <person name="Martin F."/>
            <person name="Nordberg H.P."/>
            <person name="Cantor M.N."/>
            <person name="Hua S.X."/>
        </authorList>
    </citation>
    <scope>NUCLEOTIDE SEQUENCE [LARGE SCALE GENOMIC DNA]</scope>
    <source>
        <strain evidence="1 2">UH-Slu-Lm8-n1</strain>
    </source>
</reference>
<name>A0A0D0B530_9AGAM</name>
<sequence length="119" mass="13103">MRVPNTGSFFSSLKRQEYHLRQAPAFYKSTRGAHRAEVVDVNFGSELMILGDRLSESAKMHSSSLCFFACLQCCAYAASASRPVNDSIDIDLVIVAQHDPAVRHAVLCCAKFIMTLDGC</sequence>
<reference evidence="2" key="2">
    <citation type="submission" date="2015-01" db="EMBL/GenBank/DDBJ databases">
        <title>Evolutionary Origins and Diversification of the Mycorrhizal Mutualists.</title>
        <authorList>
            <consortium name="DOE Joint Genome Institute"/>
            <consortium name="Mycorrhizal Genomics Consortium"/>
            <person name="Kohler A."/>
            <person name="Kuo A."/>
            <person name="Nagy L.G."/>
            <person name="Floudas D."/>
            <person name="Copeland A."/>
            <person name="Barry K.W."/>
            <person name="Cichocki N."/>
            <person name="Veneault-Fourrey C."/>
            <person name="LaButti K."/>
            <person name="Lindquist E.A."/>
            <person name="Lipzen A."/>
            <person name="Lundell T."/>
            <person name="Morin E."/>
            <person name="Murat C."/>
            <person name="Riley R."/>
            <person name="Ohm R."/>
            <person name="Sun H."/>
            <person name="Tunlid A."/>
            <person name="Henrissat B."/>
            <person name="Grigoriev I.V."/>
            <person name="Hibbett D.S."/>
            <person name="Martin F."/>
        </authorList>
    </citation>
    <scope>NUCLEOTIDE SEQUENCE [LARGE SCALE GENOMIC DNA]</scope>
    <source>
        <strain evidence="2">UH-Slu-Lm8-n1</strain>
    </source>
</reference>
<proteinExistence type="predicted"/>